<dbReference type="WBParaSite" id="jg22358">
    <property type="protein sequence ID" value="jg22358"/>
    <property type="gene ID" value="jg22358"/>
</dbReference>
<dbReference type="PANTHER" id="PTHR47981">
    <property type="entry name" value="RAB FAMILY"/>
    <property type="match status" value="1"/>
</dbReference>
<evidence type="ECO:0000313" key="5">
    <source>
        <dbReference type="WBParaSite" id="jg22358"/>
    </source>
</evidence>
<dbReference type="GO" id="GO:0005525">
    <property type="term" value="F:GTP binding"/>
    <property type="evidence" value="ECO:0007669"/>
    <property type="project" value="UniProtKB-KW"/>
</dbReference>
<dbReference type="Proteomes" id="UP000887574">
    <property type="component" value="Unplaced"/>
</dbReference>
<dbReference type="SMART" id="SM00175">
    <property type="entry name" value="RAB"/>
    <property type="match status" value="1"/>
</dbReference>
<dbReference type="GO" id="GO:0045335">
    <property type="term" value="C:phagocytic vesicle"/>
    <property type="evidence" value="ECO:0007669"/>
    <property type="project" value="TreeGrafter"/>
</dbReference>
<dbReference type="InterPro" id="IPR027417">
    <property type="entry name" value="P-loop_NTPase"/>
</dbReference>
<evidence type="ECO:0000256" key="2">
    <source>
        <dbReference type="ARBA" id="ARBA00022741"/>
    </source>
</evidence>
<dbReference type="GO" id="GO:0008333">
    <property type="term" value="P:endosome to lysosome transport"/>
    <property type="evidence" value="ECO:0007669"/>
    <property type="project" value="TreeGrafter"/>
</dbReference>
<dbReference type="SUPFAM" id="SSF52540">
    <property type="entry name" value="P-loop containing nucleoside triphosphate hydrolases"/>
    <property type="match status" value="1"/>
</dbReference>
<dbReference type="PANTHER" id="PTHR47981:SF39">
    <property type="entry name" value="RAS-RELATED PROTEIN RAB"/>
    <property type="match status" value="1"/>
</dbReference>
<dbReference type="PROSITE" id="PS51421">
    <property type="entry name" value="RAS"/>
    <property type="match status" value="1"/>
</dbReference>
<evidence type="ECO:0000256" key="3">
    <source>
        <dbReference type="ARBA" id="ARBA00023134"/>
    </source>
</evidence>
<organism evidence="4 5">
    <name type="scientific">Ditylenchus dipsaci</name>
    <dbReference type="NCBI Taxonomy" id="166011"/>
    <lineage>
        <taxon>Eukaryota</taxon>
        <taxon>Metazoa</taxon>
        <taxon>Ecdysozoa</taxon>
        <taxon>Nematoda</taxon>
        <taxon>Chromadorea</taxon>
        <taxon>Rhabditida</taxon>
        <taxon>Tylenchina</taxon>
        <taxon>Tylenchomorpha</taxon>
        <taxon>Sphaerularioidea</taxon>
        <taxon>Anguinidae</taxon>
        <taxon>Anguininae</taxon>
        <taxon>Ditylenchus</taxon>
    </lineage>
</organism>
<comment type="similarity">
    <text evidence="1">Belongs to the small GTPase superfamily. Rab family.</text>
</comment>
<dbReference type="Pfam" id="PF00071">
    <property type="entry name" value="Ras"/>
    <property type="match status" value="1"/>
</dbReference>
<evidence type="ECO:0000256" key="1">
    <source>
        <dbReference type="ARBA" id="ARBA00006270"/>
    </source>
</evidence>
<keyword evidence="3" id="KW-0342">GTP-binding</keyword>
<dbReference type="GO" id="GO:0005764">
    <property type="term" value="C:lysosome"/>
    <property type="evidence" value="ECO:0007669"/>
    <property type="project" value="TreeGrafter"/>
</dbReference>
<dbReference type="GO" id="GO:0090385">
    <property type="term" value="P:phagosome-lysosome fusion"/>
    <property type="evidence" value="ECO:0007669"/>
    <property type="project" value="TreeGrafter"/>
</dbReference>
<sequence>MTRVYYRDSHGAIIVYDVKRQETLSGALRWKKDLDSKLLLDNGQPIPSVLVANKCDLDNNVTEQELAQYAKQGGFSTSFKISAKTGQGVDTTLDYLIRNVLTAEKDGLYMMPMFQRDNNVRRLSCEENEGRKRKSIVKNMCC</sequence>
<accession>A0A915DS60</accession>
<proteinExistence type="inferred from homology"/>
<name>A0A915DS60_9BILA</name>
<dbReference type="PROSITE" id="PS51419">
    <property type="entry name" value="RAB"/>
    <property type="match status" value="1"/>
</dbReference>
<dbReference type="InterPro" id="IPR001806">
    <property type="entry name" value="Small_GTPase"/>
</dbReference>
<keyword evidence="4" id="KW-1185">Reference proteome</keyword>
<evidence type="ECO:0000313" key="4">
    <source>
        <dbReference type="Proteomes" id="UP000887574"/>
    </source>
</evidence>
<dbReference type="GO" id="GO:0003924">
    <property type="term" value="F:GTPase activity"/>
    <property type="evidence" value="ECO:0007669"/>
    <property type="project" value="InterPro"/>
</dbReference>
<dbReference type="Gene3D" id="3.40.50.300">
    <property type="entry name" value="P-loop containing nucleotide triphosphate hydrolases"/>
    <property type="match status" value="1"/>
</dbReference>
<keyword evidence="2" id="KW-0547">Nucleotide-binding</keyword>
<dbReference type="AlphaFoldDB" id="A0A915DS60"/>
<protein>
    <submittedName>
        <fullName evidence="5">Uncharacterized protein</fullName>
    </submittedName>
</protein>
<dbReference type="GO" id="GO:0005770">
    <property type="term" value="C:late endosome"/>
    <property type="evidence" value="ECO:0007669"/>
    <property type="project" value="TreeGrafter"/>
</dbReference>
<reference evidence="5" key="1">
    <citation type="submission" date="2022-11" db="UniProtKB">
        <authorList>
            <consortium name="WormBaseParasite"/>
        </authorList>
    </citation>
    <scope>IDENTIFICATION</scope>
</reference>